<dbReference type="RefSeq" id="WP_394471880.1">
    <property type="nucleotide sequence ID" value="NZ_JBIGHY010000006.1"/>
</dbReference>
<evidence type="ECO:0000259" key="1">
    <source>
        <dbReference type="PROSITE" id="PS51704"/>
    </source>
</evidence>
<dbReference type="PANTHER" id="PTHR46211:SF14">
    <property type="entry name" value="GLYCEROPHOSPHODIESTER PHOSPHODIESTERASE"/>
    <property type="match status" value="1"/>
</dbReference>
<dbReference type="EMBL" id="JBIGHY010000006">
    <property type="protein sequence ID" value="MFG6415816.1"/>
    <property type="molecule type" value="Genomic_DNA"/>
</dbReference>
<feature type="domain" description="GP-PDE" evidence="1">
    <location>
        <begin position="12"/>
        <end position="297"/>
    </location>
</feature>
<dbReference type="SUPFAM" id="SSF51695">
    <property type="entry name" value="PLC-like phosphodiesterases"/>
    <property type="match status" value="1"/>
</dbReference>
<dbReference type="PROSITE" id="PS51704">
    <property type="entry name" value="GP_PDE"/>
    <property type="match status" value="1"/>
</dbReference>
<comment type="caution">
    <text evidence="2">The sequence shown here is derived from an EMBL/GenBank/DDBJ whole genome shotgun (WGS) entry which is preliminary data.</text>
</comment>
<evidence type="ECO:0000313" key="3">
    <source>
        <dbReference type="Proteomes" id="UP001606300"/>
    </source>
</evidence>
<proteinExistence type="predicted"/>
<dbReference type="Pfam" id="PF03009">
    <property type="entry name" value="GDPD"/>
    <property type="match status" value="1"/>
</dbReference>
<reference evidence="2 3" key="1">
    <citation type="submission" date="2024-09" db="EMBL/GenBank/DDBJ databases">
        <title>Novel species of the genus Pelomonas and Roseateles isolated from streams.</title>
        <authorList>
            <person name="Lu H."/>
        </authorList>
    </citation>
    <scope>NUCLEOTIDE SEQUENCE [LARGE SCALE GENOMIC DNA]</scope>
    <source>
        <strain evidence="2 3">DC23W</strain>
    </source>
</reference>
<keyword evidence="3" id="KW-1185">Reference proteome</keyword>
<dbReference type="PANTHER" id="PTHR46211">
    <property type="entry name" value="GLYCEROPHOSPHORYL DIESTER PHOSPHODIESTERASE"/>
    <property type="match status" value="1"/>
</dbReference>
<gene>
    <name evidence="2" type="ORF">ACG02S_18125</name>
</gene>
<dbReference type="Gene3D" id="3.20.20.190">
    <property type="entry name" value="Phosphatidylinositol (PI) phosphodiesterase"/>
    <property type="match status" value="1"/>
</dbReference>
<organism evidence="2 3">
    <name type="scientific">Pelomonas dachongensis</name>
    <dbReference type="NCBI Taxonomy" id="3299029"/>
    <lineage>
        <taxon>Bacteria</taxon>
        <taxon>Pseudomonadati</taxon>
        <taxon>Pseudomonadota</taxon>
        <taxon>Betaproteobacteria</taxon>
        <taxon>Burkholderiales</taxon>
        <taxon>Sphaerotilaceae</taxon>
        <taxon>Roseateles</taxon>
    </lineage>
</organism>
<dbReference type="InterPro" id="IPR017946">
    <property type="entry name" value="PLC-like_Pdiesterase_TIM-brl"/>
</dbReference>
<name>A0ABW7EUS0_9BURK</name>
<sequence length="307" mass="33205">MPSTLSIDNSGLQVLGHRGAILHGGPHHENSAGAFQEALDGADGFETDACVDADGEVFLVHEAKYVTAEAGVVYCLSEHLDQSSQQLLGNRRIDQLRTAEMLQLRLRDGSALPALQEAIRLVGSLPGKLLDIEIKGYETVLAVVQIVDAALQAQVLQPSQVLLSTFNHPALSVVRERLPQSPVGAIFLTPDQPSASLFPWHPGSAGSYTPLTAATLRAPELQAIGPDIIVVPEEMLCEATLDLVSEHLPQARLMCWVFTERKNHEAADLLRRLLRLQSSGRIAGVMVDNPRDFKRAARAHGIHLATP</sequence>
<protein>
    <submittedName>
        <fullName evidence="2">Glycerophosphodiester phosphodiesterase</fullName>
    </submittedName>
</protein>
<evidence type="ECO:0000313" key="2">
    <source>
        <dbReference type="EMBL" id="MFG6415816.1"/>
    </source>
</evidence>
<dbReference type="Proteomes" id="UP001606300">
    <property type="component" value="Unassembled WGS sequence"/>
</dbReference>
<dbReference type="InterPro" id="IPR030395">
    <property type="entry name" value="GP_PDE_dom"/>
</dbReference>
<accession>A0ABW7EUS0</accession>